<evidence type="ECO:0000313" key="3">
    <source>
        <dbReference type="Proteomes" id="UP000182788"/>
    </source>
</evidence>
<evidence type="ECO:0000256" key="1">
    <source>
        <dbReference type="SAM" id="Phobius"/>
    </source>
</evidence>
<dbReference type="Proteomes" id="UP000182788">
    <property type="component" value="Unassembled WGS sequence"/>
</dbReference>
<organism evidence="2 3">
    <name type="scientific">Bacillus paramycoides</name>
    <dbReference type="NCBI Taxonomy" id="2026194"/>
    <lineage>
        <taxon>Bacteria</taxon>
        <taxon>Bacillati</taxon>
        <taxon>Bacillota</taxon>
        <taxon>Bacilli</taxon>
        <taxon>Bacillales</taxon>
        <taxon>Bacillaceae</taxon>
        <taxon>Bacillus</taxon>
        <taxon>Bacillus cereus group</taxon>
    </lineage>
</organism>
<reference evidence="2 3" key="1">
    <citation type="submission" date="2016-06" db="EMBL/GenBank/DDBJ databases">
        <title>First insights into the genetic diversity and population structure of in the Bacillus cereus group bacteria from diverse marine environments.</title>
        <authorList>
            <person name="Liu Y."/>
            <person name="Lai Q."/>
            <person name="Shao Z."/>
        </authorList>
    </citation>
    <scope>NUCLEOTIDE SEQUENCE [LARGE SCALE GENOMIC DNA]</scope>
    <source>
        <strain evidence="2 3">NH24A2</strain>
    </source>
</reference>
<keyword evidence="1" id="KW-0472">Membrane</keyword>
<keyword evidence="1" id="KW-1133">Transmembrane helix</keyword>
<name>A0A1J9UVI6_9BACI</name>
<proteinExistence type="predicted"/>
<protein>
    <submittedName>
        <fullName evidence="2">Uncharacterized protein</fullName>
    </submittedName>
</protein>
<comment type="caution">
    <text evidence="2">The sequence shown here is derived from an EMBL/GenBank/DDBJ whole genome shotgun (WGS) entry which is preliminary data.</text>
</comment>
<evidence type="ECO:0000313" key="2">
    <source>
        <dbReference type="EMBL" id="OJD80738.1"/>
    </source>
</evidence>
<gene>
    <name evidence="2" type="ORF">BAU28_09710</name>
</gene>
<dbReference type="AlphaFoldDB" id="A0A1J9UVI6"/>
<dbReference type="EMBL" id="MAOI01000065">
    <property type="protein sequence ID" value="OJD80738.1"/>
    <property type="molecule type" value="Genomic_DNA"/>
</dbReference>
<accession>A0A1J9UVI6</accession>
<keyword evidence="1" id="KW-0812">Transmembrane</keyword>
<sequence>MLLLIPKPYSIILDEFIIGHDVCQENAMCFTNNKKYCNKQLAYLQYFFMISIVWLFFLVFLIYNT</sequence>
<feature type="transmembrane region" description="Helical" evidence="1">
    <location>
        <begin position="43"/>
        <end position="63"/>
    </location>
</feature>